<dbReference type="AlphaFoldDB" id="A0A5B2W3B0"/>
<keyword evidence="2" id="KW-1185">Reference proteome</keyword>
<protein>
    <recommendedName>
        <fullName evidence="3">PIN domain-containing protein</fullName>
    </recommendedName>
</protein>
<sequence length="136" mass="14466">MIQGFVCDLGLVTRFAAIDDYAHGLVWNAWHAKVTLVIPTSVLALARAQTPAGQDAIAVLLGSEITTLDDLDGRRAGEVGALLAAPDDPVELSACTETLALAHVVALSREHGWPVISDRLAALHSLDPRVEVKLLR</sequence>
<dbReference type="Proteomes" id="UP000323454">
    <property type="component" value="Unassembled WGS sequence"/>
</dbReference>
<dbReference type="EMBL" id="VUOB01000191">
    <property type="protein sequence ID" value="KAA2245875.1"/>
    <property type="molecule type" value="Genomic_DNA"/>
</dbReference>
<name>A0A5B2W3B0_9PSEU</name>
<comment type="caution">
    <text evidence="1">The sequence shown here is derived from an EMBL/GenBank/DDBJ whole genome shotgun (WGS) entry which is preliminary data.</text>
</comment>
<dbReference type="RefSeq" id="WP_149855357.1">
    <property type="nucleotide sequence ID" value="NZ_VUOB01000191.1"/>
</dbReference>
<accession>A0A5B2W3B0</accession>
<evidence type="ECO:0008006" key="3">
    <source>
        <dbReference type="Google" id="ProtNLM"/>
    </source>
</evidence>
<reference evidence="1 2" key="1">
    <citation type="submission" date="2019-09" db="EMBL/GenBank/DDBJ databases">
        <title>Goodfellowia gen. nov., a new genus of the Pseudonocardineae related to Actinoalloteichus, containing Goodfellowia coeruleoviolacea gen. nov., comb. nov. gen. nov., comb. nov.</title>
        <authorList>
            <person name="Labeda D."/>
        </authorList>
    </citation>
    <scope>NUCLEOTIDE SEQUENCE [LARGE SCALE GENOMIC DNA]</scope>
    <source>
        <strain evidence="1 2">AN110305</strain>
    </source>
</reference>
<gene>
    <name evidence="1" type="ORF">F0L68_41245</name>
</gene>
<organism evidence="1 2">
    <name type="scientific">Solihabitans fulvus</name>
    <dbReference type="NCBI Taxonomy" id="1892852"/>
    <lineage>
        <taxon>Bacteria</taxon>
        <taxon>Bacillati</taxon>
        <taxon>Actinomycetota</taxon>
        <taxon>Actinomycetes</taxon>
        <taxon>Pseudonocardiales</taxon>
        <taxon>Pseudonocardiaceae</taxon>
        <taxon>Solihabitans</taxon>
    </lineage>
</organism>
<reference evidence="1 2" key="2">
    <citation type="submission" date="2019-09" db="EMBL/GenBank/DDBJ databases">
        <authorList>
            <person name="Jin C."/>
        </authorList>
    </citation>
    <scope>NUCLEOTIDE SEQUENCE [LARGE SCALE GENOMIC DNA]</scope>
    <source>
        <strain evidence="1 2">AN110305</strain>
    </source>
</reference>
<dbReference type="OrthoDB" id="3427309at2"/>
<evidence type="ECO:0000313" key="2">
    <source>
        <dbReference type="Proteomes" id="UP000323454"/>
    </source>
</evidence>
<evidence type="ECO:0000313" key="1">
    <source>
        <dbReference type="EMBL" id="KAA2245875.1"/>
    </source>
</evidence>
<proteinExistence type="predicted"/>